<evidence type="ECO:0000256" key="5">
    <source>
        <dbReference type="SAM" id="Phobius"/>
    </source>
</evidence>
<feature type="transmembrane region" description="Helical" evidence="5">
    <location>
        <begin position="70"/>
        <end position="86"/>
    </location>
</feature>
<feature type="domain" description="O-antigen ligase-related" evidence="6">
    <location>
        <begin position="205"/>
        <end position="349"/>
    </location>
</feature>
<accession>C4L7M6</accession>
<gene>
    <name evidence="8" type="ordered locus">Tola_2043</name>
</gene>
<dbReference type="PANTHER" id="PTHR37422:SF21">
    <property type="entry name" value="EXOQ-LIKE PROTEIN"/>
    <property type="match status" value="1"/>
</dbReference>
<dbReference type="GO" id="GO:0016020">
    <property type="term" value="C:membrane"/>
    <property type="evidence" value="ECO:0007669"/>
    <property type="project" value="UniProtKB-SubCell"/>
</dbReference>
<keyword evidence="3 5" id="KW-1133">Transmembrane helix</keyword>
<dbReference type="Proteomes" id="UP000009073">
    <property type="component" value="Chromosome"/>
</dbReference>
<dbReference type="InterPro" id="IPR007016">
    <property type="entry name" value="O-antigen_ligase-rel_domated"/>
</dbReference>
<dbReference type="PANTHER" id="PTHR37422">
    <property type="entry name" value="TEICHURONIC ACID BIOSYNTHESIS PROTEIN TUAE"/>
    <property type="match status" value="1"/>
</dbReference>
<dbReference type="AlphaFoldDB" id="C4L7M6"/>
<feature type="transmembrane region" description="Helical" evidence="5">
    <location>
        <begin position="197"/>
        <end position="214"/>
    </location>
</feature>
<feature type="transmembrane region" description="Helical" evidence="5">
    <location>
        <begin position="420"/>
        <end position="440"/>
    </location>
</feature>
<evidence type="ECO:0000313" key="9">
    <source>
        <dbReference type="Proteomes" id="UP000009073"/>
    </source>
</evidence>
<evidence type="ECO:0000256" key="4">
    <source>
        <dbReference type="ARBA" id="ARBA00023136"/>
    </source>
</evidence>
<dbReference type="eggNOG" id="COG3307">
    <property type="taxonomic scope" value="Bacteria"/>
</dbReference>
<feature type="domain" description="Virulence factor membrane-bound polymerase C-terminal" evidence="7">
    <location>
        <begin position="372"/>
        <end position="551"/>
    </location>
</feature>
<dbReference type="STRING" id="595494.Tola_2043"/>
<evidence type="ECO:0000259" key="6">
    <source>
        <dbReference type="Pfam" id="PF04932"/>
    </source>
</evidence>
<feature type="transmembrane region" description="Helical" evidence="5">
    <location>
        <begin position="7"/>
        <end position="26"/>
    </location>
</feature>
<dbReference type="InterPro" id="IPR051533">
    <property type="entry name" value="WaaL-like"/>
</dbReference>
<feature type="transmembrane region" description="Helical" evidence="5">
    <location>
        <begin position="220"/>
        <end position="237"/>
    </location>
</feature>
<evidence type="ECO:0000256" key="2">
    <source>
        <dbReference type="ARBA" id="ARBA00022692"/>
    </source>
</evidence>
<dbReference type="EMBL" id="CP001616">
    <property type="protein sequence ID" value="ACQ93642.1"/>
    <property type="molecule type" value="Genomic_DNA"/>
</dbReference>
<feature type="transmembrane region" description="Helical" evidence="5">
    <location>
        <begin position="165"/>
        <end position="185"/>
    </location>
</feature>
<feature type="transmembrane region" description="Helical" evidence="5">
    <location>
        <begin position="334"/>
        <end position="354"/>
    </location>
</feature>
<feature type="transmembrane region" description="Helical" evidence="5">
    <location>
        <begin position="242"/>
        <end position="261"/>
    </location>
</feature>
<comment type="subcellular location">
    <subcellularLocation>
        <location evidence="1">Membrane</location>
        <topology evidence="1">Multi-pass membrane protein</topology>
    </subcellularLocation>
</comment>
<evidence type="ECO:0000256" key="3">
    <source>
        <dbReference type="ARBA" id="ARBA00022989"/>
    </source>
</evidence>
<organism evidence="8 9">
    <name type="scientific">Tolumonas auensis (strain DSM 9187 / NBRC 110442 / TA 4)</name>
    <dbReference type="NCBI Taxonomy" id="595494"/>
    <lineage>
        <taxon>Bacteria</taxon>
        <taxon>Pseudomonadati</taxon>
        <taxon>Pseudomonadota</taxon>
        <taxon>Gammaproteobacteria</taxon>
        <taxon>Aeromonadales</taxon>
        <taxon>Aeromonadaceae</taxon>
        <taxon>Tolumonas</taxon>
    </lineage>
</organism>
<name>C4L7M6_TOLAT</name>
<sequence length="565" mass="64678">MPQSMSARVFLIFLALYALLGMHFFMHNQGGSGLYLPFNMVGWAFVSVLISIGIWHLTVVKQLTFSRTQLWFLAGFAILLLPFLNPQAEWNAQAEPRFLAIAAGLLLFFALSQFQFTENQRHSLLYLLLAAVVIEAVYGLVQFFILKDGNWLGYNVKINRPYGIFQKDSVFSSFLAVGLGITFYLQRWDSKVLTSRWRQGLLSLILVATPLLLIQIQSRAGIYGAILVALCMLPVLWNYNRLIFWWSVALIGISLSVGLWGHTSARAPDSYALTSGFRKLYWSHLLSMLPQSPWLGHGYGSFEYTFLHDFYAPEHITPNMRLMEENLDHPHNEVLFWLHEGGIVAVIGLLVFTTGYIRSLLKCAGWAKRISLLALVLPLLFHSMVEYPFYHSVAHFFLFIMFLWLTDAESGQQKVYSCQYWFLARVVAIIIPLIVVPFMLTGLQAAYVLTKYDRAKDKNPQVLEQIINPLPWMMMYEFQMRSVQLTFSAAMHDKAGLESYVDWAKEFLHNTPRAVVYGRLVYALQQLNDKEQAQFWLDEGKRVFPRADFLQKISLSSKPAVSGAQ</sequence>
<evidence type="ECO:0000256" key="1">
    <source>
        <dbReference type="ARBA" id="ARBA00004141"/>
    </source>
</evidence>
<keyword evidence="9" id="KW-1185">Reference proteome</keyword>
<dbReference type="KEGG" id="tau:Tola_2043"/>
<dbReference type="Pfam" id="PF11846">
    <property type="entry name" value="Wzy_C_2"/>
    <property type="match status" value="1"/>
</dbReference>
<dbReference type="InterPro" id="IPR021797">
    <property type="entry name" value="Wzy_C_2"/>
</dbReference>
<feature type="transmembrane region" description="Helical" evidence="5">
    <location>
        <begin position="38"/>
        <end position="58"/>
    </location>
</feature>
<dbReference type="OrthoDB" id="5596698at2"/>
<dbReference type="Pfam" id="PF04932">
    <property type="entry name" value="Wzy_C"/>
    <property type="match status" value="1"/>
</dbReference>
<feature type="transmembrane region" description="Helical" evidence="5">
    <location>
        <begin position="366"/>
        <end position="383"/>
    </location>
</feature>
<keyword evidence="2 5" id="KW-0812">Transmembrane</keyword>
<proteinExistence type="predicted"/>
<dbReference type="HOGENOM" id="CLU_034284_0_0_6"/>
<feature type="transmembrane region" description="Helical" evidence="5">
    <location>
        <begin position="98"/>
        <end position="117"/>
    </location>
</feature>
<reference evidence="8 9" key="2">
    <citation type="journal article" date="2011" name="Stand. Genomic Sci.">
        <title>Complete genome sequence of Tolumonas auensis type strain (TA 4).</title>
        <authorList>
            <person name="Chertkov O."/>
            <person name="Copeland A."/>
            <person name="Lucas S."/>
            <person name="Lapidus A."/>
            <person name="Berry K.W."/>
            <person name="Detter J.C."/>
            <person name="Del Rio T.G."/>
            <person name="Hammon N."/>
            <person name="Dalin E."/>
            <person name="Tice H."/>
            <person name="Pitluck S."/>
            <person name="Richardson P."/>
            <person name="Bruce D."/>
            <person name="Goodwin L."/>
            <person name="Han C."/>
            <person name="Tapia R."/>
            <person name="Saunders E."/>
            <person name="Schmutz J."/>
            <person name="Brettin T."/>
            <person name="Larimer F."/>
            <person name="Land M."/>
            <person name="Hauser L."/>
            <person name="Spring S."/>
            <person name="Rohde M."/>
            <person name="Kyrpides N.C."/>
            <person name="Ivanova N."/>
            <person name="Goker M."/>
            <person name="Beller H.R."/>
            <person name="Klenk H.P."/>
            <person name="Woyke T."/>
        </authorList>
    </citation>
    <scope>NUCLEOTIDE SEQUENCE [LARGE SCALE GENOMIC DNA]</scope>
    <source>
        <strain evidence="9">DSM 9187 / TA4</strain>
    </source>
</reference>
<dbReference type="RefSeq" id="WP_015879110.1">
    <property type="nucleotide sequence ID" value="NC_012691.1"/>
</dbReference>
<keyword evidence="4 5" id="KW-0472">Membrane</keyword>
<evidence type="ECO:0000259" key="7">
    <source>
        <dbReference type="Pfam" id="PF11846"/>
    </source>
</evidence>
<protein>
    <submittedName>
        <fullName evidence="8">O-antigen polymerase</fullName>
    </submittedName>
</protein>
<evidence type="ECO:0000313" key="8">
    <source>
        <dbReference type="EMBL" id="ACQ93642.1"/>
    </source>
</evidence>
<reference evidence="9" key="1">
    <citation type="submission" date="2009-05" db="EMBL/GenBank/DDBJ databases">
        <title>Complete sequence of Tolumonas auensis DSM 9187.</title>
        <authorList>
            <consortium name="US DOE Joint Genome Institute"/>
            <person name="Lucas S."/>
            <person name="Copeland A."/>
            <person name="Lapidus A."/>
            <person name="Glavina del Rio T."/>
            <person name="Tice H."/>
            <person name="Bruce D."/>
            <person name="Goodwin L."/>
            <person name="Pitluck S."/>
            <person name="Chertkov O."/>
            <person name="Brettin T."/>
            <person name="Detter J.C."/>
            <person name="Han C."/>
            <person name="Larimer F."/>
            <person name="Land M."/>
            <person name="Hauser L."/>
            <person name="Kyrpides N."/>
            <person name="Mikhailova N."/>
            <person name="Spring S."/>
            <person name="Beller H."/>
        </authorList>
    </citation>
    <scope>NUCLEOTIDE SEQUENCE [LARGE SCALE GENOMIC DNA]</scope>
    <source>
        <strain evidence="9">DSM 9187 / TA4</strain>
    </source>
</reference>
<feature type="transmembrane region" description="Helical" evidence="5">
    <location>
        <begin position="124"/>
        <end position="145"/>
    </location>
</feature>